<dbReference type="EMBL" id="KY130461">
    <property type="protein sequence ID" value="APD19303.1"/>
    <property type="molecule type" value="Genomic_DNA"/>
</dbReference>
<evidence type="ECO:0000313" key="1">
    <source>
        <dbReference type="EMBL" id="APD19303.1"/>
    </source>
</evidence>
<organism evidence="1 2">
    <name type="scientific">Mycobacterium phage Taptic</name>
    <dbReference type="NCBI Taxonomy" id="1920305"/>
    <lineage>
        <taxon>Viruses</taxon>
        <taxon>Duplodnaviria</taxon>
        <taxon>Heunggongvirae</taxon>
        <taxon>Uroviricota</taxon>
        <taxon>Caudoviricetes</taxon>
        <taxon>Northamptonvirus</taxon>
        <taxon>Northamptonvirus taptic</taxon>
    </lineage>
</organism>
<accession>A0A1J0MEC7</accession>
<dbReference type="Proteomes" id="UP000225735">
    <property type="component" value="Segment"/>
</dbReference>
<reference evidence="1 2" key="1">
    <citation type="submission" date="2016-11" db="EMBL/GenBank/DDBJ databases">
        <authorList>
            <person name="Seier E.R."/>
            <person name="Hipwell C.M."/>
            <person name="Kelliher A.B."/>
            <person name="Lando N.A."/>
            <person name="Tsaousis B.E."/>
            <person name="Esposito E.C."/>
            <person name="Heckman E.L."/>
            <person name="Mageeney C.M."/>
            <person name="Kenna M.A."/>
            <person name="Ware V.C."/>
            <person name="Garlena R.A."/>
            <person name="Russell D.A."/>
            <person name="Pope W.H."/>
            <person name="Jacobs-Sera D."/>
            <person name="Hendrix R.W."/>
            <person name="Hatfull G.F."/>
        </authorList>
    </citation>
    <scope>NUCLEOTIDE SEQUENCE [LARGE SCALE GENOMIC DNA]</scope>
</reference>
<protein>
    <submittedName>
        <fullName evidence="1">Uncharacterized protein</fullName>
    </submittedName>
</protein>
<gene>
    <name evidence="1" type="ORF">SEA_TAPTIC_76</name>
</gene>
<sequence>MATIYDPAERTADEWAAMAARSVQDAAESWERSDTDGFLSQWASKSSAQMFRHMAELAENGGRGEIPWVFEKTPAGEWVPVDNWEWIDGKYGARVMIRGEGYGNNRFFSPSQAQDDARRKAADEKKGFRFGRVECEVVSRFGSGWNAIILDERKPGAPLKVVATED</sequence>
<name>A0A1J0MEC7_9CAUD</name>
<keyword evidence="2" id="KW-1185">Reference proteome</keyword>
<proteinExistence type="predicted"/>
<evidence type="ECO:0000313" key="2">
    <source>
        <dbReference type="Proteomes" id="UP000225735"/>
    </source>
</evidence>